<protein>
    <recommendedName>
        <fullName evidence="1">UPF0311 protein J2I47_18675</fullName>
    </recommendedName>
</protein>
<evidence type="ECO:0000313" key="3">
    <source>
        <dbReference type="Proteomes" id="UP000664034"/>
    </source>
</evidence>
<sequence length="181" mass="19785">MKPYLLLKAGLLLCILLCVRPNRLLAQTAPEAPQLEFALELRVSIAPALVIGETPNGIRRVIPITGGTFSGPTMKGTILSGGADWQMAHKEGVVELNAIYTLQTDDGTLIYVNNKGIRVATPEVAQRLANNEQVPASEYYFRAIPTFEAPPGKYEWLSKAVFVSRGIRNANGVIIQVWKVL</sequence>
<dbReference type="Proteomes" id="UP000664034">
    <property type="component" value="Unassembled WGS sequence"/>
</dbReference>
<dbReference type="AlphaFoldDB" id="A0A939GGI3"/>
<comment type="caution">
    <text evidence="2">The sequence shown here is derived from an EMBL/GenBank/DDBJ whole genome shotgun (WGS) entry which is preliminary data.</text>
</comment>
<organism evidence="2 3">
    <name type="scientific">Fibrella rubiginis</name>
    <dbReference type="NCBI Taxonomy" id="2817060"/>
    <lineage>
        <taxon>Bacteria</taxon>
        <taxon>Pseudomonadati</taxon>
        <taxon>Bacteroidota</taxon>
        <taxon>Cytophagia</taxon>
        <taxon>Cytophagales</taxon>
        <taxon>Spirosomataceae</taxon>
        <taxon>Fibrella</taxon>
    </lineage>
</organism>
<proteinExistence type="inferred from homology"/>
<dbReference type="EMBL" id="JAFMYV010000010">
    <property type="protein sequence ID" value="MBO0938584.1"/>
    <property type="molecule type" value="Genomic_DNA"/>
</dbReference>
<dbReference type="PANTHER" id="PTHR37315">
    <property type="entry name" value="UPF0311 PROTEIN BLR7842"/>
    <property type="match status" value="1"/>
</dbReference>
<dbReference type="InterPro" id="IPR020915">
    <property type="entry name" value="UPF0311"/>
</dbReference>
<name>A0A939GGI3_9BACT</name>
<dbReference type="RefSeq" id="WP_207366123.1">
    <property type="nucleotide sequence ID" value="NZ_JAFMYV010000010.1"/>
</dbReference>
<gene>
    <name evidence="2" type="ORF">J2I47_18675</name>
</gene>
<comment type="similarity">
    <text evidence="1">Belongs to the UPF0311 family.</text>
</comment>
<dbReference type="PANTHER" id="PTHR37315:SF1">
    <property type="entry name" value="UPF0311 PROTEIN BLR7842"/>
    <property type="match status" value="1"/>
</dbReference>
<reference evidence="2" key="1">
    <citation type="submission" date="2021-03" db="EMBL/GenBank/DDBJ databases">
        <title>Fibrella sp. HMF5335 genome sequencing and assembly.</title>
        <authorList>
            <person name="Kang H."/>
            <person name="Kim H."/>
            <person name="Bae S."/>
            <person name="Joh K."/>
        </authorList>
    </citation>
    <scope>NUCLEOTIDE SEQUENCE</scope>
    <source>
        <strain evidence="2">HMF5335</strain>
    </source>
</reference>
<accession>A0A939GGI3</accession>
<dbReference type="Gene3D" id="2.40.160.20">
    <property type="match status" value="1"/>
</dbReference>
<dbReference type="Pfam" id="PF11578">
    <property type="entry name" value="DUF3237"/>
    <property type="match status" value="1"/>
</dbReference>
<dbReference type="HAMAP" id="MF_00775">
    <property type="entry name" value="UPF0311"/>
    <property type="match status" value="1"/>
</dbReference>
<evidence type="ECO:0000313" key="2">
    <source>
        <dbReference type="EMBL" id="MBO0938584.1"/>
    </source>
</evidence>
<keyword evidence="3" id="KW-1185">Reference proteome</keyword>
<evidence type="ECO:0000256" key="1">
    <source>
        <dbReference type="HAMAP-Rule" id="MF_00775"/>
    </source>
</evidence>